<dbReference type="InterPro" id="IPR022409">
    <property type="entry name" value="PKD/Chitinase_dom"/>
</dbReference>
<evidence type="ECO:0000256" key="2">
    <source>
        <dbReference type="SAM" id="SignalP"/>
    </source>
</evidence>
<comment type="caution">
    <text evidence="5">The sequence shown here is derived from an EMBL/GenBank/DDBJ whole genome shotgun (WGS) entry which is preliminary data.</text>
</comment>
<dbReference type="RefSeq" id="WP_182706650.1">
    <property type="nucleotide sequence ID" value="NZ_JACJII010000001.1"/>
</dbReference>
<feature type="domain" description="CBM6" evidence="4">
    <location>
        <begin position="724"/>
        <end position="839"/>
    </location>
</feature>
<dbReference type="Gene3D" id="2.60.120.260">
    <property type="entry name" value="Galactose-binding domain-like"/>
    <property type="match status" value="1"/>
</dbReference>
<dbReference type="InterPro" id="IPR013783">
    <property type="entry name" value="Ig-like_fold"/>
</dbReference>
<accession>A0A7W3N0U1</accession>
<dbReference type="Pfam" id="PF22888">
    <property type="entry name" value="FIMAH"/>
    <property type="match status" value="1"/>
</dbReference>
<feature type="chain" id="PRO_5030524232" evidence="2">
    <location>
        <begin position="30"/>
        <end position="1107"/>
    </location>
</feature>
<dbReference type="InterPro" id="IPR035986">
    <property type="entry name" value="PKD_dom_sf"/>
</dbReference>
<evidence type="ECO:0000256" key="1">
    <source>
        <dbReference type="ARBA" id="ARBA00022729"/>
    </source>
</evidence>
<dbReference type="InterPro" id="IPR008979">
    <property type="entry name" value="Galactose-bd-like_sf"/>
</dbReference>
<dbReference type="InterPro" id="IPR011041">
    <property type="entry name" value="Quinoprot_gluc/sorb_DH_b-prop"/>
</dbReference>
<dbReference type="PANTHER" id="PTHR19328:SF75">
    <property type="entry name" value="ALDOSE SUGAR DEHYDROGENASE YLII"/>
    <property type="match status" value="1"/>
</dbReference>
<dbReference type="InterPro" id="IPR005084">
    <property type="entry name" value="CBM6"/>
</dbReference>
<dbReference type="SUPFAM" id="SSF49785">
    <property type="entry name" value="Galactose-binding domain-like"/>
    <property type="match status" value="1"/>
</dbReference>
<reference evidence="5 6" key="1">
    <citation type="submission" date="2020-08" db="EMBL/GenBank/DDBJ databases">
        <title>Sequencing the genomes of 1000 actinobacteria strains.</title>
        <authorList>
            <person name="Klenk H.-P."/>
        </authorList>
    </citation>
    <scope>NUCLEOTIDE SEQUENCE [LARGE SCALE GENOMIC DNA]</scope>
    <source>
        <strain evidence="5 6">DSM 45823</strain>
    </source>
</reference>
<dbReference type="PROSITE" id="PS50093">
    <property type="entry name" value="PKD"/>
    <property type="match status" value="1"/>
</dbReference>
<dbReference type="Pfam" id="PF07995">
    <property type="entry name" value="GSDH"/>
    <property type="match status" value="1"/>
</dbReference>
<dbReference type="SMART" id="SM00606">
    <property type="entry name" value="CBD_IV"/>
    <property type="match status" value="1"/>
</dbReference>
<organism evidence="5 6">
    <name type="scientific">Thermomonospora cellulosilytica</name>
    <dbReference type="NCBI Taxonomy" id="1411118"/>
    <lineage>
        <taxon>Bacteria</taxon>
        <taxon>Bacillati</taxon>
        <taxon>Actinomycetota</taxon>
        <taxon>Actinomycetes</taxon>
        <taxon>Streptosporangiales</taxon>
        <taxon>Thermomonosporaceae</taxon>
        <taxon>Thermomonospora</taxon>
    </lineage>
</organism>
<evidence type="ECO:0000259" key="4">
    <source>
        <dbReference type="PROSITE" id="PS51175"/>
    </source>
</evidence>
<feature type="signal peptide" evidence="2">
    <location>
        <begin position="1"/>
        <end position="29"/>
    </location>
</feature>
<dbReference type="PROSITE" id="PS51175">
    <property type="entry name" value="CBM6"/>
    <property type="match status" value="1"/>
</dbReference>
<dbReference type="CDD" id="cd04084">
    <property type="entry name" value="CBM6_xylanase-like"/>
    <property type="match status" value="1"/>
</dbReference>
<dbReference type="SMART" id="SM00089">
    <property type="entry name" value="PKD"/>
    <property type="match status" value="1"/>
</dbReference>
<dbReference type="Pfam" id="PF18911">
    <property type="entry name" value="PKD_4"/>
    <property type="match status" value="1"/>
</dbReference>
<evidence type="ECO:0000313" key="6">
    <source>
        <dbReference type="Proteomes" id="UP000539313"/>
    </source>
</evidence>
<feature type="domain" description="PKD" evidence="3">
    <location>
        <begin position="527"/>
        <end position="610"/>
    </location>
</feature>
<dbReference type="InterPro" id="IPR012938">
    <property type="entry name" value="Glc/Sorbosone_DH"/>
</dbReference>
<dbReference type="Pfam" id="PF03422">
    <property type="entry name" value="CBM_6"/>
    <property type="match status" value="1"/>
</dbReference>
<dbReference type="SUPFAM" id="SSF50952">
    <property type="entry name" value="Soluble quinoprotein glucose dehydrogenase"/>
    <property type="match status" value="1"/>
</dbReference>
<dbReference type="NCBIfam" id="NF047446">
    <property type="entry name" value="barrel_OmpL47"/>
    <property type="match status" value="1"/>
</dbReference>
<proteinExistence type="predicted"/>
<dbReference type="PANTHER" id="PTHR19328">
    <property type="entry name" value="HEDGEHOG-INTERACTING PROTEIN"/>
    <property type="match status" value="1"/>
</dbReference>
<evidence type="ECO:0000259" key="3">
    <source>
        <dbReference type="PROSITE" id="PS50093"/>
    </source>
</evidence>
<dbReference type="InterPro" id="IPR058094">
    <property type="entry name" value="Ig-like_OmpL47-like"/>
</dbReference>
<dbReference type="Gene3D" id="2.120.10.30">
    <property type="entry name" value="TolB, C-terminal domain"/>
    <property type="match status" value="1"/>
</dbReference>
<dbReference type="InterPro" id="IPR054470">
    <property type="entry name" value="FIMAH_dom"/>
</dbReference>
<keyword evidence="6" id="KW-1185">Reference proteome</keyword>
<dbReference type="InterPro" id="IPR006584">
    <property type="entry name" value="Cellulose-bd_IV"/>
</dbReference>
<dbReference type="Proteomes" id="UP000539313">
    <property type="component" value="Unassembled WGS sequence"/>
</dbReference>
<dbReference type="CDD" id="cd00146">
    <property type="entry name" value="PKD"/>
    <property type="match status" value="1"/>
</dbReference>
<gene>
    <name evidence="5" type="ORF">HNR21_004337</name>
</gene>
<name>A0A7W3N0U1_9ACTN</name>
<dbReference type="InterPro" id="IPR000601">
    <property type="entry name" value="PKD_dom"/>
</dbReference>
<dbReference type="EMBL" id="JACJII010000001">
    <property type="protein sequence ID" value="MBA9005455.1"/>
    <property type="molecule type" value="Genomic_DNA"/>
</dbReference>
<dbReference type="Gene3D" id="2.60.40.10">
    <property type="entry name" value="Immunoglobulins"/>
    <property type="match status" value="1"/>
</dbReference>
<sequence length="1107" mass="117422">MQRTRTLLGGLPAAAALLLTALVAPPAQAHPGHDPATEWSNYEKITLTKNVGEPIDLAVLPDRRVLHTARNGDIRLTDPATGVTRIVNTIPVYANSEDGLQTIAIDPGFEQNKWVYVYYAPRTMQAPYPETTPSGSAPNSLPAGADESYWDRWKGYNQLSRFKWTGDRLDLSTEQVILKVEVQRGQCCHVAGDMDWDADGNLYLATGDNTPAGAPGANGYAPNNDAPGMNPGLDARRGAGNSNDLRGKILRIKVQDDGSYTIPAGNLFAPGTPKTRPEIFVTGVRNPFRMDVDPETGTLSWADYGPDAGTASPDRGPLGYVEWNITPLTKPMNSGWPYCTGDNFNYNDWNFATGQPREWFDCAAGPKNTSRWNTGVDRLPPATPADLYYGDNNTHQPAEWAGLVDFEPQGGQGPMGGPIYHYDPDNPSTTKFPEYWDDKAFFAEFSQDYLAAFTVTHPDGPVTKLEHFLPNSALKDAVQPITDSPMDIEFGPDGSLYVLDYGDGFFRANPDAGLYRIDYSPNNKAPQAKITVDRTSSSQAPLTVQFDASASTDTEPGTLTYEWDFDGDGTFDAEGVRASHTYDELGQYVARLRVTDSGGRTGLTSTEITVGNTAPKVTIETPPNGAFFDWGNAVPFKIGVSDAEDGDNPVCSRVQWTFGLGHDAHAHPETTGTGCSGAWATPANAPEHGETENIYGVVVVSYRDNGAGDIPGALGEATLILNPKQMQAEHADATSGVTTTADDGASGKFKVTSFDAGDWIAYDPVDFTGIGAVQTRASGEGTLSLRWGSPTAEPFATVAVPPGSGWQTVTTALGNAPKGTGRLYVTSSGGVEVDGFAFQGGGVADSTPPAVRATLNPAEPNGANGWYTGNVTLTVTATDNGVVSSRQYSLDGGATWANANNAVTLAFEGSRDVRYRAIDSAGNVSQVGAVTVKIDKTAPALSLSGVEAGPYGDSASITPVFSATDAASGVAGVTAKIGDTEVASGEPVELWRLGPGEHELVVTATDKAGRTTTRTVKFTVATSYADVRTLVGRFKEAGSVTAEGADALTAQLNLAEKHEEKGKEQDAIDALERFVKLAGKDGHVTDATVRAALVRDAQVLIALLREG</sequence>
<evidence type="ECO:0000313" key="5">
    <source>
        <dbReference type="EMBL" id="MBA9005455.1"/>
    </source>
</evidence>
<keyword evidence="1 2" id="KW-0732">Signal</keyword>
<dbReference type="GO" id="GO:0005975">
    <property type="term" value="P:carbohydrate metabolic process"/>
    <property type="evidence" value="ECO:0007669"/>
    <property type="project" value="UniProtKB-ARBA"/>
</dbReference>
<protein>
    <submittedName>
        <fullName evidence="5">Glucose/arabinose dehydrogenase</fullName>
    </submittedName>
</protein>
<dbReference type="InterPro" id="IPR011042">
    <property type="entry name" value="6-blade_b-propeller_TolB-like"/>
</dbReference>
<dbReference type="SUPFAM" id="SSF49299">
    <property type="entry name" value="PKD domain"/>
    <property type="match status" value="1"/>
</dbReference>
<dbReference type="AlphaFoldDB" id="A0A7W3N0U1"/>
<dbReference type="GO" id="GO:0030246">
    <property type="term" value="F:carbohydrate binding"/>
    <property type="evidence" value="ECO:0007669"/>
    <property type="project" value="InterPro"/>
</dbReference>